<feature type="compositionally biased region" description="Low complexity" evidence="4">
    <location>
        <begin position="279"/>
        <end position="296"/>
    </location>
</feature>
<evidence type="ECO:0000256" key="4">
    <source>
        <dbReference type="SAM" id="MobiDB-lite"/>
    </source>
</evidence>
<reference evidence="6" key="1">
    <citation type="submission" date="2014-05" db="EMBL/GenBank/DDBJ databases">
        <title>The transcriptome of the halophilic microalga Tetraselmis sp. GSL018 isolated from the Great Salt Lake, Utah.</title>
        <authorList>
            <person name="Jinkerson R.E."/>
            <person name="D'Adamo S."/>
            <person name="Posewitz M.C."/>
        </authorList>
    </citation>
    <scope>NUCLEOTIDE SEQUENCE</scope>
    <source>
        <strain evidence="6">GSL018</strain>
    </source>
</reference>
<proteinExistence type="predicted"/>
<accession>A0A061RJR6</accession>
<organism evidence="6">
    <name type="scientific">Tetraselmis sp. GSL018</name>
    <dbReference type="NCBI Taxonomy" id="582737"/>
    <lineage>
        <taxon>Eukaryota</taxon>
        <taxon>Viridiplantae</taxon>
        <taxon>Chlorophyta</taxon>
        <taxon>core chlorophytes</taxon>
        <taxon>Chlorodendrophyceae</taxon>
        <taxon>Chlorodendrales</taxon>
        <taxon>Chlorodendraceae</taxon>
        <taxon>Tetraselmis</taxon>
    </lineage>
</organism>
<dbReference type="InterPro" id="IPR004653">
    <property type="entry name" value="DusA"/>
</dbReference>
<sequence length="296" mass="31867">MLVAPSQRRGAAACRAGSVLRGTPLTVKCRIGVDDVDAYGDLVRFVKTVSEKGGVDHFIIHARKAHLKGLNPHQNRTIPPLRPHWVFALMRDFPKLSFSINGGVKSAPEVGAILESRVGGHGAEGVMVGRAAYHYPWQVLAVADTAIFNADSNPCQSRRQLLRDYAEFAESVQGCWSSDDPKRQNPNVRTLTVPLLNLFHAEPGNRAWKQTLDKVLRDATSVSEVLDRTLHCLSDEVLDAPPKVPEGMSAAEFLARLEELPLPPADGEDGMGWEAEQSGNGSAPALGAAGGAARTA</sequence>
<keyword evidence="3" id="KW-0694">RNA-binding</keyword>
<name>A0A061RJR6_9CHLO</name>
<evidence type="ECO:0000313" key="6">
    <source>
        <dbReference type="EMBL" id="JAC70910.1"/>
    </source>
</evidence>
<dbReference type="InterPro" id="IPR035587">
    <property type="entry name" value="DUS-like_FMN-bd"/>
</dbReference>
<dbReference type="GO" id="GO:0000049">
    <property type="term" value="F:tRNA binding"/>
    <property type="evidence" value="ECO:0007669"/>
    <property type="project" value="UniProtKB-KW"/>
</dbReference>
<keyword evidence="1" id="KW-0820">tRNA-binding</keyword>
<dbReference type="Gene3D" id="1.20.120.1460">
    <property type="match status" value="1"/>
</dbReference>
<gene>
    <name evidence="6" type="ORF">TSPGSL018_3108</name>
</gene>
<dbReference type="PANTHER" id="PTHR42907">
    <property type="entry name" value="FMN-LINKED OXIDOREDUCTASES SUPERFAMILY PROTEIN"/>
    <property type="match status" value="1"/>
</dbReference>
<dbReference type="AlphaFoldDB" id="A0A061RJR6"/>
<protein>
    <submittedName>
        <fullName evidence="6">Fmn-linked oxidoreductases superfamily protein isoform 2</fullName>
    </submittedName>
</protein>
<dbReference type="Gene3D" id="3.20.20.70">
    <property type="entry name" value="Aldolase class I"/>
    <property type="match status" value="1"/>
</dbReference>
<dbReference type="PANTHER" id="PTHR42907:SF1">
    <property type="entry name" value="FMN-LINKED OXIDOREDUCTASES SUPERFAMILY PROTEIN"/>
    <property type="match status" value="1"/>
</dbReference>
<dbReference type="SUPFAM" id="SSF51395">
    <property type="entry name" value="FMN-linked oxidoreductases"/>
    <property type="match status" value="1"/>
</dbReference>
<dbReference type="EMBL" id="GBEZ01015234">
    <property type="protein sequence ID" value="JAC70910.1"/>
    <property type="molecule type" value="Transcribed_RNA"/>
</dbReference>
<evidence type="ECO:0000259" key="5">
    <source>
        <dbReference type="Pfam" id="PF01207"/>
    </source>
</evidence>
<evidence type="ECO:0000256" key="3">
    <source>
        <dbReference type="ARBA" id="ARBA00022884"/>
    </source>
</evidence>
<evidence type="ECO:0000256" key="2">
    <source>
        <dbReference type="ARBA" id="ARBA00022857"/>
    </source>
</evidence>
<evidence type="ECO:0000256" key="1">
    <source>
        <dbReference type="ARBA" id="ARBA00022555"/>
    </source>
</evidence>
<keyword evidence="2" id="KW-0521">NADP</keyword>
<dbReference type="Pfam" id="PF01207">
    <property type="entry name" value="Dus"/>
    <property type="match status" value="1"/>
</dbReference>
<dbReference type="InterPro" id="IPR013785">
    <property type="entry name" value="Aldolase_TIM"/>
</dbReference>
<feature type="region of interest" description="Disordered" evidence="4">
    <location>
        <begin position="261"/>
        <end position="296"/>
    </location>
</feature>
<feature type="domain" description="DUS-like FMN-binding" evidence="5">
    <location>
        <begin position="23"/>
        <end position="221"/>
    </location>
</feature>
<dbReference type="GO" id="GO:0017150">
    <property type="term" value="F:tRNA dihydrouridine synthase activity"/>
    <property type="evidence" value="ECO:0007669"/>
    <property type="project" value="InterPro"/>
</dbReference>